<dbReference type="InterPro" id="IPR017932">
    <property type="entry name" value="GATase_2_dom"/>
</dbReference>
<name>A0A0F9LH71_9ZZZZ</name>
<dbReference type="InterPro" id="IPR029055">
    <property type="entry name" value="Ntn_hydrolases_N"/>
</dbReference>
<organism evidence="2">
    <name type="scientific">marine sediment metagenome</name>
    <dbReference type="NCBI Taxonomy" id="412755"/>
    <lineage>
        <taxon>unclassified sequences</taxon>
        <taxon>metagenomes</taxon>
        <taxon>ecological metagenomes</taxon>
    </lineage>
</organism>
<sequence>MCGIVGVVQYDSEVSKEIRQKALKILFADTMLRTQSRGRDATGIYQIMENGDWMMAKKAERVGEWLVKERSDNTDPQIYQDFVDTWGSYPYELRAL</sequence>
<dbReference type="PROSITE" id="PS51278">
    <property type="entry name" value="GATASE_TYPE_2"/>
    <property type="match status" value="1"/>
</dbReference>
<feature type="non-terminal residue" evidence="2">
    <location>
        <position position="96"/>
    </location>
</feature>
<gene>
    <name evidence="2" type="ORF">LCGC14_1580450</name>
</gene>
<accession>A0A0F9LH71</accession>
<evidence type="ECO:0000259" key="1">
    <source>
        <dbReference type="PROSITE" id="PS51278"/>
    </source>
</evidence>
<feature type="domain" description="Glutamine amidotransferase type-2" evidence="1">
    <location>
        <begin position="2"/>
        <end position="96"/>
    </location>
</feature>
<evidence type="ECO:0000313" key="2">
    <source>
        <dbReference type="EMBL" id="KKM26870.1"/>
    </source>
</evidence>
<comment type="caution">
    <text evidence="2">The sequence shown here is derived from an EMBL/GenBank/DDBJ whole genome shotgun (WGS) entry which is preliminary data.</text>
</comment>
<reference evidence="2" key="1">
    <citation type="journal article" date="2015" name="Nature">
        <title>Complex archaea that bridge the gap between prokaryotes and eukaryotes.</title>
        <authorList>
            <person name="Spang A."/>
            <person name="Saw J.H."/>
            <person name="Jorgensen S.L."/>
            <person name="Zaremba-Niedzwiedzka K."/>
            <person name="Martijn J."/>
            <person name="Lind A.E."/>
            <person name="van Eijk R."/>
            <person name="Schleper C."/>
            <person name="Guy L."/>
            <person name="Ettema T.J."/>
        </authorList>
    </citation>
    <scope>NUCLEOTIDE SEQUENCE</scope>
</reference>
<proteinExistence type="predicted"/>
<protein>
    <recommendedName>
        <fullName evidence="1">Glutamine amidotransferase type-2 domain-containing protein</fullName>
    </recommendedName>
</protein>
<dbReference type="Gene3D" id="3.60.20.10">
    <property type="entry name" value="Glutamine Phosphoribosylpyrophosphate, subunit 1, domain 1"/>
    <property type="match status" value="1"/>
</dbReference>
<dbReference type="EMBL" id="LAZR01012432">
    <property type="protein sequence ID" value="KKM26870.1"/>
    <property type="molecule type" value="Genomic_DNA"/>
</dbReference>
<dbReference type="AlphaFoldDB" id="A0A0F9LH71"/>